<reference evidence="2 3" key="1">
    <citation type="journal article" date="2019" name="Int. J. Syst. Evol. Microbiol.">
        <title>The Global Catalogue of Microorganisms (GCM) 10K type strain sequencing project: providing services to taxonomists for standard genome sequencing and annotation.</title>
        <authorList>
            <consortium name="The Broad Institute Genomics Platform"/>
            <consortium name="The Broad Institute Genome Sequencing Center for Infectious Disease"/>
            <person name="Wu L."/>
            <person name="Ma J."/>
        </authorList>
    </citation>
    <scope>NUCLEOTIDE SEQUENCE [LARGE SCALE GENOMIC DNA]</scope>
    <source>
        <strain evidence="2 3">JCM 13004</strain>
    </source>
</reference>
<evidence type="ECO:0000259" key="1">
    <source>
        <dbReference type="PROSITE" id="PS51186"/>
    </source>
</evidence>
<dbReference type="Pfam" id="PF13302">
    <property type="entry name" value="Acetyltransf_3"/>
    <property type="match status" value="1"/>
</dbReference>
<dbReference type="RefSeq" id="WP_344444678.1">
    <property type="nucleotide sequence ID" value="NZ_BAAALF010000124.1"/>
</dbReference>
<comment type="caution">
    <text evidence="2">The sequence shown here is derived from an EMBL/GenBank/DDBJ whole genome shotgun (WGS) entry which is preliminary data.</text>
</comment>
<name>A0ABN1WS39_9ACTN</name>
<dbReference type="InterPro" id="IPR051908">
    <property type="entry name" value="Ribosomal_N-acetyltransferase"/>
</dbReference>
<dbReference type="PROSITE" id="PS51186">
    <property type="entry name" value="GNAT"/>
    <property type="match status" value="1"/>
</dbReference>
<dbReference type="Gene3D" id="3.40.630.30">
    <property type="match status" value="1"/>
</dbReference>
<dbReference type="Proteomes" id="UP001500037">
    <property type="component" value="Unassembled WGS sequence"/>
</dbReference>
<accession>A0ABN1WS39</accession>
<dbReference type="PANTHER" id="PTHR43441">
    <property type="entry name" value="RIBOSOMAL-PROTEIN-SERINE ACETYLTRANSFERASE"/>
    <property type="match status" value="1"/>
</dbReference>
<dbReference type="InterPro" id="IPR000182">
    <property type="entry name" value="GNAT_dom"/>
</dbReference>
<proteinExistence type="predicted"/>
<sequence length="192" mass="20646">MTSPPRVITLDGGLTLRCYQGDADLPEFHRAIDESLEHLRPWMPWIVEHSPAGTAGFLARRAELWASGAEFSFAIVLDGAIVGSCGLARRTNSPADGLEIGYWLHPAVTGRGLATRTARALVEEAFRLPGIGCVEIVHDVANHASGAVPARLGFTRALVRPAEPIAPAETGEEQVWRLTRQQAQALAAAETH</sequence>
<dbReference type="CDD" id="cd04301">
    <property type="entry name" value="NAT_SF"/>
    <property type="match status" value="1"/>
</dbReference>
<protein>
    <submittedName>
        <fullName evidence="2">GNAT family N-acetyltransferase</fullName>
    </submittedName>
</protein>
<organism evidence="2 3">
    <name type="scientific">Kitasatospora nipponensis</name>
    <dbReference type="NCBI Taxonomy" id="258049"/>
    <lineage>
        <taxon>Bacteria</taxon>
        <taxon>Bacillati</taxon>
        <taxon>Actinomycetota</taxon>
        <taxon>Actinomycetes</taxon>
        <taxon>Kitasatosporales</taxon>
        <taxon>Streptomycetaceae</taxon>
        <taxon>Kitasatospora</taxon>
    </lineage>
</organism>
<evidence type="ECO:0000313" key="3">
    <source>
        <dbReference type="Proteomes" id="UP001500037"/>
    </source>
</evidence>
<gene>
    <name evidence="2" type="ORF">GCM10009665_54770</name>
</gene>
<dbReference type="PANTHER" id="PTHR43441:SF10">
    <property type="entry name" value="ACETYLTRANSFERASE"/>
    <property type="match status" value="1"/>
</dbReference>
<evidence type="ECO:0000313" key="2">
    <source>
        <dbReference type="EMBL" id="GAA1257449.1"/>
    </source>
</evidence>
<dbReference type="EMBL" id="BAAALF010000124">
    <property type="protein sequence ID" value="GAA1257449.1"/>
    <property type="molecule type" value="Genomic_DNA"/>
</dbReference>
<feature type="domain" description="N-acetyltransferase" evidence="1">
    <location>
        <begin position="14"/>
        <end position="181"/>
    </location>
</feature>
<dbReference type="InterPro" id="IPR016181">
    <property type="entry name" value="Acyl_CoA_acyltransferase"/>
</dbReference>
<dbReference type="SUPFAM" id="SSF55729">
    <property type="entry name" value="Acyl-CoA N-acyltransferases (Nat)"/>
    <property type="match status" value="1"/>
</dbReference>
<keyword evidence="3" id="KW-1185">Reference proteome</keyword>